<evidence type="ECO:0000256" key="1">
    <source>
        <dbReference type="SAM" id="MobiDB-lite"/>
    </source>
</evidence>
<sequence>MGPFNPDTPRGITSKSQLARYLRPNIDPSRAVTGTKYDPALHEIESSNGTASLNRINDSYEEKSLRWPPAMGIDARRIHRFESHEGQKGNDIQNRKERRNGTATLESSSCKDRILYTQDSEYFLN</sequence>
<accession>A0AA39JC87</accession>
<proteinExistence type="predicted"/>
<feature type="region of interest" description="Disordered" evidence="1">
    <location>
        <begin position="1"/>
        <end position="32"/>
    </location>
</feature>
<protein>
    <submittedName>
        <fullName evidence="2">Uncharacterized protein</fullName>
    </submittedName>
</protein>
<dbReference type="Proteomes" id="UP001175226">
    <property type="component" value="Unassembled WGS sequence"/>
</dbReference>
<dbReference type="AlphaFoldDB" id="A0AA39JC87"/>
<keyword evidence="3" id="KW-1185">Reference proteome</keyword>
<gene>
    <name evidence="2" type="ORF">EV421DRAFT_1738419</name>
</gene>
<name>A0AA39JC87_9AGAR</name>
<feature type="region of interest" description="Disordered" evidence="1">
    <location>
        <begin position="81"/>
        <end position="108"/>
    </location>
</feature>
<reference evidence="2" key="1">
    <citation type="submission" date="2023-06" db="EMBL/GenBank/DDBJ databases">
        <authorList>
            <consortium name="Lawrence Berkeley National Laboratory"/>
            <person name="Ahrendt S."/>
            <person name="Sahu N."/>
            <person name="Indic B."/>
            <person name="Wong-Bajracharya J."/>
            <person name="Merenyi Z."/>
            <person name="Ke H.-M."/>
            <person name="Monk M."/>
            <person name="Kocsube S."/>
            <person name="Drula E."/>
            <person name="Lipzen A."/>
            <person name="Balint B."/>
            <person name="Henrissat B."/>
            <person name="Andreopoulos B."/>
            <person name="Martin F.M."/>
            <person name="Harder C.B."/>
            <person name="Rigling D."/>
            <person name="Ford K.L."/>
            <person name="Foster G.D."/>
            <person name="Pangilinan J."/>
            <person name="Papanicolaou A."/>
            <person name="Barry K."/>
            <person name="LaButti K."/>
            <person name="Viragh M."/>
            <person name="Koriabine M."/>
            <person name="Yan M."/>
            <person name="Riley R."/>
            <person name="Champramary S."/>
            <person name="Plett K.L."/>
            <person name="Tsai I.J."/>
            <person name="Slot J."/>
            <person name="Sipos G."/>
            <person name="Plett J."/>
            <person name="Nagy L.G."/>
            <person name="Grigoriev I.V."/>
        </authorList>
    </citation>
    <scope>NUCLEOTIDE SEQUENCE</scope>
    <source>
        <strain evidence="2">FPL87.14</strain>
    </source>
</reference>
<comment type="caution">
    <text evidence="2">The sequence shown here is derived from an EMBL/GenBank/DDBJ whole genome shotgun (WGS) entry which is preliminary data.</text>
</comment>
<organism evidence="2 3">
    <name type="scientific">Armillaria borealis</name>
    <dbReference type="NCBI Taxonomy" id="47425"/>
    <lineage>
        <taxon>Eukaryota</taxon>
        <taxon>Fungi</taxon>
        <taxon>Dikarya</taxon>
        <taxon>Basidiomycota</taxon>
        <taxon>Agaricomycotina</taxon>
        <taxon>Agaricomycetes</taxon>
        <taxon>Agaricomycetidae</taxon>
        <taxon>Agaricales</taxon>
        <taxon>Marasmiineae</taxon>
        <taxon>Physalacriaceae</taxon>
        <taxon>Armillaria</taxon>
    </lineage>
</organism>
<evidence type="ECO:0000313" key="3">
    <source>
        <dbReference type="Proteomes" id="UP001175226"/>
    </source>
</evidence>
<evidence type="ECO:0000313" key="2">
    <source>
        <dbReference type="EMBL" id="KAK0438669.1"/>
    </source>
</evidence>
<dbReference type="EMBL" id="JAUEPT010000042">
    <property type="protein sequence ID" value="KAK0438669.1"/>
    <property type="molecule type" value="Genomic_DNA"/>
</dbReference>